<keyword evidence="5 12" id="KW-0645">Protease</keyword>
<comment type="caution">
    <text evidence="15">The sequence shown here is derived from an EMBL/GenBank/DDBJ whole genome shotgun (WGS) entry which is preliminary data.</text>
</comment>
<evidence type="ECO:0000256" key="9">
    <source>
        <dbReference type="ARBA" id="ARBA00023006"/>
    </source>
</evidence>
<dbReference type="EMBL" id="JAGFMF010011417">
    <property type="protein sequence ID" value="KAG8523183.1"/>
    <property type="molecule type" value="Genomic_DNA"/>
</dbReference>
<feature type="region of interest" description="Disordered" evidence="13">
    <location>
        <begin position="1"/>
        <end position="59"/>
    </location>
</feature>
<evidence type="ECO:0000256" key="8">
    <source>
        <dbReference type="ARBA" id="ARBA00022927"/>
    </source>
</evidence>
<evidence type="ECO:0000256" key="7">
    <source>
        <dbReference type="ARBA" id="ARBA00022807"/>
    </source>
</evidence>
<dbReference type="GO" id="GO:0005737">
    <property type="term" value="C:cytoplasm"/>
    <property type="evidence" value="ECO:0007669"/>
    <property type="project" value="UniProtKB-SubCell"/>
</dbReference>
<comment type="catalytic activity">
    <reaction evidence="10">
        <text>[protein]-C-terminal L-amino acid-glycyl-phosphatidylserine + H2O = [protein]-C-terminal L-amino acid-glycine + a 1,2-diacyl-sn-glycero-3-phospho-L-serine</text>
        <dbReference type="Rhea" id="RHEA:67576"/>
        <dbReference type="Rhea" id="RHEA-COMP:17324"/>
        <dbReference type="Rhea" id="RHEA-COMP:17326"/>
        <dbReference type="ChEBI" id="CHEBI:15377"/>
        <dbReference type="ChEBI" id="CHEBI:57262"/>
        <dbReference type="ChEBI" id="CHEBI:172940"/>
        <dbReference type="ChEBI" id="CHEBI:172942"/>
    </reaction>
    <physiologicalReaction direction="left-to-right" evidence="10">
        <dbReference type="Rhea" id="RHEA:67577"/>
    </physiologicalReaction>
</comment>
<gene>
    <name evidence="15" type="ORF">J0S82_014317</name>
</gene>
<proteinExistence type="inferred from homology"/>
<feature type="domain" description="Peptidase C54 catalytic" evidence="14">
    <location>
        <begin position="372"/>
        <end position="433"/>
    </location>
</feature>
<evidence type="ECO:0000256" key="5">
    <source>
        <dbReference type="ARBA" id="ARBA00022670"/>
    </source>
</evidence>
<evidence type="ECO:0000256" key="1">
    <source>
        <dbReference type="ARBA" id="ARBA00004496"/>
    </source>
</evidence>
<comment type="subcellular location">
    <subcellularLocation>
        <location evidence="1 12">Cytoplasm</location>
    </subcellularLocation>
</comment>
<dbReference type="PANTHER" id="PTHR22624">
    <property type="entry name" value="CYSTEINE PROTEASE ATG4"/>
    <property type="match status" value="1"/>
</dbReference>
<dbReference type="GO" id="GO:0016485">
    <property type="term" value="P:protein processing"/>
    <property type="evidence" value="ECO:0007669"/>
    <property type="project" value="TreeGrafter"/>
</dbReference>
<keyword evidence="8 12" id="KW-0653">Protein transport</keyword>
<comment type="similarity">
    <text evidence="2 12">Belongs to the peptidase C54 family.</text>
</comment>
<evidence type="ECO:0000256" key="11">
    <source>
        <dbReference type="ARBA" id="ARBA00029362"/>
    </source>
</evidence>
<keyword evidence="7" id="KW-0788">Thiol protease</keyword>
<keyword evidence="4 12" id="KW-0963">Cytoplasm</keyword>
<dbReference type="EC" id="3.4.22.-" evidence="12"/>
<dbReference type="Proteomes" id="UP000700334">
    <property type="component" value="Unassembled WGS sequence"/>
</dbReference>
<sequence>MNSVSPAAAQYRSGSPEDARRPEGRRPRGSRVPDPNGLGPSGASGPAHGSSGAAPGEPDEVDKFKAKFLTAWNNVKYGWAVKSRTSFSKISSVHLCGRRYRFEGEGDIQRFQRDFVSRLWLTYRRDFPPLAGGCLTSDCGWGCMLRSGQMMLAQGLLLHLLPRDWRWTEGIGPGPPEPSVLASPNRYHGPARWMPSHWAQGAPELEQEHRHRQIVSWFADHPRAPFGLHRLVELGQSSGKKAGDWYGPSLVAHILRKAVESSSEVTRLVVYVSQDCTVYKADVARLVARPDPSAEWKSVVILVPVRLGGETLNPVYVPCVKELLRSELCLGIMGGKPRHSLYFIGYQGKLTSCSAYPSLSAPAPTNASSPADDFLLYLDPHYCQPTVDVSQADFPLESFHCTSPRKMAFAKMDPSCTVGFYAGDRKEFETLCSELTRVLSSSSTSERYPMFTLAEGHAQDHSLDDLCSQLSQPTLRLPRTGRLLKAKRPSSEDFVFL</sequence>
<dbReference type="GO" id="GO:0004197">
    <property type="term" value="F:cysteine-type endopeptidase activity"/>
    <property type="evidence" value="ECO:0007669"/>
    <property type="project" value="TreeGrafter"/>
</dbReference>
<feature type="compositionally biased region" description="Low complexity" evidence="13">
    <location>
        <begin position="35"/>
        <end position="56"/>
    </location>
</feature>
<feature type="compositionally biased region" description="Basic and acidic residues" evidence="13">
    <location>
        <begin position="15"/>
        <end position="26"/>
    </location>
</feature>
<evidence type="ECO:0000259" key="14">
    <source>
        <dbReference type="Pfam" id="PF03416"/>
    </source>
</evidence>
<dbReference type="GO" id="GO:0000045">
    <property type="term" value="P:autophagosome assembly"/>
    <property type="evidence" value="ECO:0007669"/>
    <property type="project" value="TreeGrafter"/>
</dbReference>
<keyword evidence="16" id="KW-1185">Reference proteome</keyword>
<keyword evidence="6 12" id="KW-0378">Hydrolase</keyword>
<evidence type="ECO:0000313" key="16">
    <source>
        <dbReference type="Proteomes" id="UP000700334"/>
    </source>
</evidence>
<dbReference type="GO" id="GO:0034727">
    <property type="term" value="P:piecemeal microautophagy of the nucleus"/>
    <property type="evidence" value="ECO:0007669"/>
    <property type="project" value="TreeGrafter"/>
</dbReference>
<keyword evidence="9 12" id="KW-0072">Autophagy</keyword>
<evidence type="ECO:0000256" key="12">
    <source>
        <dbReference type="RuleBase" id="RU363115"/>
    </source>
</evidence>
<evidence type="ECO:0000256" key="2">
    <source>
        <dbReference type="ARBA" id="ARBA00010958"/>
    </source>
</evidence>
<comment type="catalytic activity">
    <reaction evidence="11">
        <text>[protein]-C-terminal L-amino acid-glycyl-phosphatidylethanolamide + H2O = [protein]-C-terminal L-amino acid-glycine + a 1,2-diacyl-sn-glycero-3-phosphoethanolamine</text>
        <dbReference type="Rhea" id="RHEA:67548"/>
        <dbReference type="Rhea" id="RHEA-COMP:17323"/>
        <dbReference type="Rhea" id="RHEA-COMP:17324"/>
        <dbReference type="ChEBI" id="CHEBI:15377"/>
        <dbReference type="ChEBI" id="CHEBI:64612"/>
        <dbReference type="ChEBI" id="CHEBI:172940"/>
        <dbReference type="ChEBI" id="CHEBI:172941"/>
    </reaction>
    <physiologicalReaction direction="left-to-right" evidence="11">
        <dbReference type="Rhea" id="RHEA:67549"/>
    </physiologicalReaction>
</comment>
<organism evidence="15 16">
    <name type="scientific">Galemys pyrenaicus</name>
    <name type="common">Iberian desman</name>
    <name type="synonym">Pyrenean desman</name>
    <dbReference type="NCBI Taxonomy" id="202257"/>
    <lineage>
        <taxon>Eukaryota</taxon>
        <taxon>Metazoa</taxon>
        <taxon>Chordata</taxon>
        <taxon>Craniata</taxon>
        <taxon>Vertebrata</taxon>
        <taxon>Euteleostomi</taxon>
        <taxon>Mammalia</taxon>
        <taxon>Eutheria</taxon>
        <taxon>Laurasiatheria</taxon>
        <taxon>Eulipotyphla</taxon>
        <taxon>Talpidae</taxon>
        <taxon>Galemys</taxon>
    </lineage>
</organism>
<feature type="domain" description="Peptidase C54 catalytic" evidence="14">
    <location>
        <begin position="109"/>
        <end position="349"/>
    </location>
</feature>
<evidence type="ECO:0000256" key="3">
    <source>
        <dbReference type="ARBA" id="ARBA00022448"/>
    </source>
</evidence>
<dbReference type="GO" id="GO:0000423">
    <property type="term" value="P:mitophagy"/>
    <property type="evidence" value="ECO:0007669"/>
    <property type="project" value="TreeGrafter"/>
</dbReference>
<dbReference type="InterPro" id="IPR046792">
    <property type="entry name" value="Peptidase_C54_cat"/>
</dbReference>
<dbReference type="InterPro" id="IPR038765">
    <property type="entry name" value="Papain-like_cys_pep_sf"/>
</dbReference>
<dbReference type="Pfam" id="PF03416">
    <property type="entry name" value="Peptidase_C54"/>
    <property type="match status" value="2"/>
</dbReference>
<dbReference type="GO" id="GO:0015031">
    <property type="term" value="P:protein transport"/>
    <property type="evidence" value="ECO:0007669"/>
    <property type="project" value="UniProtKB-KW"/>
</dbReference>
<reference evidence="15" key="1">
    <citation type="journal article" date="2021" name="Evol. Appl.">
        <title>The genome of the Pyrenean desman and the effects of bottlenecks and inbreeding on the genomic landscape of an endangered species.</title>
        <authorList>
            <person name="Escoda L."/>
            <person name="Castresana J."/>
        </authorList>
    </citation>
    <scope>NUCLEOTIDE SEQUENCE</scope>
    <source>
        <strain evidence="15">IBE-C5619</strain>
    </source>
</reference>
<evidence type="ECO:0000313" key="15">
    <source>
        <dbReference type="EMBL" id="KAG8523183.1"/>
    </source>
</evidence>
<evidence type="ECO:0000256" key="10">
    <source>
        <dbReference type="ARBA" id="ARBA00029289"/>
    </source>
</evidence>
<evidence type="ECO:0000256" key="4">
    <source>
        <dbReference type="ARBA" id="ARBA00022490"/>
    </source>
</evidence>
<accession>A0A8J6ALT3</accession>
<dbReference type="PANTHER" id="PTHR22624:SF36">
    <property type="entry name" value="CYSTEINE PROTEASE ATG4D"/>
    <property type="match status" value="1"/>
</dbReference>
<dbReference type="SUPFAM" id="SSF54001">
    <property type="entry name" value="Cysteine proteinases"/>
    <property type="match status" value="1"/>
</dbReference>
<dbReference type="InterPro" id="IPR005078">
    <property type="entry name" value="Peptidase_C54"/>
</dbReference>
<comment type="function">
    <text evidence="12">Cysteine protease that plays a key role in autophagy by mediating both proteolytic activation and delipidation of ATG8 family proteins.</text>
</comment>
<dbReference type="GO" id="GO:0035973">
    <property type="term" value="P:aggrephagy"/>
    <property type="evidence" value="ECO:0007669"/>
    <property type="project" value="TreeGrafter"/>
</dbReference>
<evidence type="ECO:0000256" key="6">
    <source>
        <dbReference type="ARBA" id="ARBA00022801"/>
    </source>
</evidence>
<dbReference type="OrthoDB" id="2960936at2759"/>
<dbReference type="GO" id="GO:0019786">
    <property type="term" value="F:protein-phosphatidylethanolamide deconjugating activity"/>
    <property type="evidence" value="ECO:0007669"/>
    <property type="project" value="InterPro"/>
</dbReference>
<protein>
    <recommendedName>
        <fullName evidence="12">Cysteine protease</fullName>
        <ecNumber evidence="12">3.4.22.-</ecNumber>
    </recommendedName>
</protein>
<keyword evidence="3" id="KW-0813">Transport</keyword>
<name>A0A8J6ALT3_GALPY</name>
<evidence type="ECO:0000256" key="13">
    <source>
        <dbReference type="SAM" id="MobiDB-lite"/>
    </source>
</evidence>
<dbReference type="AlphaFoldDB" id="A0A8J6ALT3"/>